<dbReference type="Proteomes" id="UP000183071">
    <property type="component" value="Unassembled WGS sequence"/>
</dbReference>
<comment type="caution">
    <text evidence="6">Lacks conserved residue(s) required for the propagation of feature annotation.</text>
</comment>
<protein>
    <recommendedName>
        <fullName evidence="6 7">N5-carboxyaminoimidazole ribonucleotide synthase</fullName>
        <shortName evidence="6 7">N5-CAIR synthase</shortName>
        <ecNumber evidence="6 7">6.3.4.18</ecNumber>
    </recommendedName>
    <alternativeName>
        <fullName evidence="6 7">5-(carboxyamino)imidazole ribonucleotide synthetase</fullName>
    </alternativeName>
</protein>
<feature type="binding site" evidence="6">
    <location>
        <position position="150"/>
    </location>
    <ligand>
        <name>ATP</name>
        <dbReference type="ChEBI" id="CHEBI:30616"/>
    </ligand>
</feature>
<dbReference type="NCBIfam" id="TIGR01161">
    <property type="entry name" value="purK"/>
    <property type="match status" value="1"/>
</dbReference>
<dbReference type="PANTHER" id="PTHR11609">
    <property type="entry name" value="PURINE BIOSYNTHESIS PROTEIN 6/7, PUR6/7"/>
    <property type="match status" value="1"/>
</dbReference>
<dbReference type="Pfam" id="PF02222">
    <property type="entry name" value="ATP-grasp"/>
    <property type="match status" value="1"/>
</dbReference>
<dbReference type="PROSITE" id="PS50975">
    <property type="entry name" value="ATP_GRASP"/>
    <property type="match status" value="1"/>
</dbReference>
<dbReference type="Proteomes" id="UP000037716">
    <property type="component" value="Unassembled WGS sequence"/>
</dbReference>
<evidence type="ECO:0000313" key="10">
    <source>
        <dbReference type="EMBL" id="SEE12301.1"/>
    </source>
</evidence>
<evidence type="ECO:0000313" key="9">
    <source>
        <dbReference type="EMBL" id="KOY51395.1"/>
    </source>
</evidence>
<dbReference type="RefSeq" id="WP_053973582.1">
    <property type="nucleotide sequence ID" value="NZ_FNUE01000001.1"/>
</dbReference>
<dbReference type="AlphaFoldDB" id="A0A0M9CGD9"/>
<evidence type="ECO:0000313" key="12">
    <source>
        <dbReference type="Proteomes" id="UP000183071"/>
    </source>
</evidence>
<dbReference type="SUPFAM" id="SSF51246">
    <property type="entry name" value="Rudiment single hybrid motif"/>
    <property type="match status" value="1"/>
</dbReference>
<organism evidence="9 11">
    <name type="scientific">Polaribacter dokdonensis DSW-5</name>
    <dbReference type="NCBI Taxonomy" id="1300348"/>
    <lineage>
        <taxon>Bacteria</taxon>
        <taxon>Pseudomonadati</taxon>
        <taxon>Bacteroidota</taxon>
        <taxon>Flavobacteriia</taxon>
        <taxon>Flavobacteriales</taxon>
        <taxon>Flavobacteriaceae</taxon>
    </lineage>
</organism>
<dbReference type="PATRIC" id="fig|1300348.6.peg.955"/>
<dbReference type="GO" id="GO:0006189">
    <property type="term" value="P:'de novo' IMP biosynthetic process"/>
    <property type="evidence" value="ECO:0007669"/>
    <property type="project" value="UniProtKB-UniRule"/>
</dbReference>
<dbReference type="EMBL" id="FNUE01000001">
    <property type="protein sequence ID" value="SEE12301.1"/>
    <property type="molecule type" value="Genomic_DNA"/>
</dbReference>
<evidence type="ECO:0000256" key="3">
    <source>
        <dbReference type="ARBA" id="ARBA00022793"/>
    </source>
</evidence>
<dbReference type="GO" id="GO:0034028">
    <property type="term" value="F:5-(carboxyamino)imidazole ribonucleotide synthase activity"/>
    <property type="evidence" value="ECO:0007669"/>
    <property type="project" value="UniProtKB-UniRule"/>
</dbReference>
<dbReference type="Pfam" id="PF22660">
    <property type="entry name" value="RS_preATP-grasp-like"/>
    <property type="match status" value="1"/>
</dbReference>
<dbReference type="NCBIfam" id="NF004679">
    <property type="entry name" value="PRK06019.1-5"/>
    <property type="match status" value="1"/>
</dbReference>
<keyword evidence="5" id="KW-0456">Lyase</keyword>
<dbReference type="InterPro" id="IPR005875">
    <property type="entry name" value="PurK"/>
</dbReference>
<evidence type="ECO:0000256" key="7">
    <source>
        <dbReference type="RuleBase" id="RU361200"/>
    </source>
</evidence>
<comment type="similarity">
    <text evidence="6 7">Belongs to the PurK/PurT family.</text>
</comment>
<dbReference type="OrthoDB" id="9804625at2"/>
<dbReference type="PANTHER" id="PTHR11609:SF5">
    <property type="entry name" value="PHOSPHORIBOSYLAMINOIMIDAZOLE CARBOXYLASE"/>
    <property type="match status" value="1"/>
</dbReference>
<keyword evidence="1 6" id="KW-0547">Nucleotide-binding</keyword>
<dbReference type="Gene3D" id="3.30.470.20">
    <property type="entry name" value="ATP-grasp fold, B domain"/>
    <property type="match status" value="1"/>
</dbReference>
<keyword evidence="3" id="KW-0210">Decarboxylase</keyword>
<dbReference type="SUPFAM" id="SSF52440">
    <property type="entry name" value="PreATP-grasp domain"/>
    <property type="match status" value="1"/>
</dbReference>
<reference evidence="9 11" key="1">
    <citation type="submission" date="2015-07" db="EMBL/GenBank/DDBJ databases">
        <title>Genome of Polaribacter dokdonenesis DSW-5, isolated from seawater off Dokdo in Korea.</title>
        <authorList>
            <person name="Yoon K."/>
            <person name="Song J.Y."/>
            <person name="Kim J.F."/>
        </authorList>
    </citation>
    <scope>NUCLEOTIDE SEQUENCE [LARGE SCALE GENOMIC DNA]</scope>
    <source>
        <strain evidence="9 11">DSW-5</strain>
    </source>
</reference>
<sequence>MKNYFSSDFKLGILGGGQLGRMLLTETQKFDIHTSILDGNQNAPCAEICNTFVVGDLLDFDAVYNFGKTVDLLTIEIEKVNLDALDKLEEEGVAIYPKPKDLRIIQSKARQKNFYTDHQIPTAEFSHYAYLQELIHSYENDIIDFPFVWKAARFGYDGNGVKIVRNIEDLENLPKVECITEKLIPFKNELAVIVARNAAGEVTTYPVVEMEFHPEANQVEYVICPARIDFKVAEKAREVALEVVSKLDFVGLLAVEMFQTVDDQILVNEVAPRPHNSGHYSIEASYTSQFEQHLRSILNLPLGNTASKVAGIMVNLVGAEGFSGDVVYENLNDILKIDGVTPHIYGKKETRPFRKMGHVTIVNADVDKAREIAQKVKETIRVISK</sequence>
<dbReference type="STRING" id="1300348.I602_955"/>
<dbReference type="GO" id="GO:0005829">
    <property type="term" value="C:cytosol"/>
    <property type="evidence" value="ECO:0007669"/>
    <property type="project" value="TreeGrafter"/>
</dbReference>
<dbReference type="HAMAP" id="MF_01928">
    <property type="entry name" value="PurK"/>
    <property type="match status" value="1"/>
</dbReference>
<evidence type="ECO:0000256" key="5">
    <source>
        <dbReference type="ARBA" id="ARBA00023239"/>
    </source>
</evidence>
<dbReference type="InterPro" id="IPR011054">
    <property type="entry name" value="Rudment_hybrid_motif"/>
</dbReference>
<accession>A0A0M9CGD9</accession>
<comment type="pathway">
    <text evidence="6 7">Purine metabolism; IMP biosynthesis via de novo pathway; 5-amino-1-(5-phospho-D-ribosyl)imidazole-4-carboxylate from 5-amino-1-(5-phospho-D-ribosyl)imidazole (N5-CAIR route): step 1/2.</text>
</comment>
<dbReference type="EMBL" id="LGBR01000001">
    <property type="protein sequence ID" value="KOY51395.1"/>
    <property type="molecule type" value="Genomic_DNA"/>
</dbReference>
<feature type="binding site" evidence="6">
    <location>
        <begin position="268"/>
        <end position="269"/>
    </location>
    <ligand>
        <name>ATP</name>
        <dbReference type="ChEBI" id="CHEBI:30616"/>
    </ligand>
</feature>
<dbReference type="InterPro" id="IPR013815">
    <property type="entry name" value="ATP_grasp_subdomain_1"/>
</dbReference>
<dbReference type="InterPro" id="IPR040686">
    <property type="entry name" value="PurK_C"/>
</dbReference>
<keyword evidence="2 6" id="KW-0658">Purine biosynthesis</keyword>
<dbReference type="UniPathway" id="UPA00074">
    <property type="reaction ID" value="UER00942"/>
</dbReference>
<dbReference type="Gene3D" id="3.40.50.20">
    <property type="match status" value="1"/>
</dbReference>
<comment type="function">
    <text evidence="6">Catalyzes the ATP-dependent conversion of 5-aminoimidazole ribonucleotide (AIR) and HCO(3)(-) to N5-carboxyaminoimidazole ribonucleotide (N5-CAIR).</text>
</comment>
<dbReference type="GO" id="GO:0005524">
    <property type="term" value="F:ATP binding"/>
    <property type="evidence" value="ECO:0007669"/>
    <property type="project" value="UniProtKB-UniRule"/>
</dbReference>
<keyword evidence="12" id="KW-1185">Reference proteome</keyword>
<dbReference type="GO" id="GO:0046872">
    <property type="term" value="F:metal ion binding"/>
    <property type="evidence" value="ECO:0007669"/>
    <property type="project" value="InterPro"/>
</dbReference>
<feature type="binding site" evidence="6">
    <location>
        <position position="189"/>
    </location>
    <ligand>
        <name>ATP</name>
        <dbReference type="ChEBI" id="CHEBI:30616"/>
    </ligand>
</feature>
<feature type="binding site" evidence="6">
    <location>
        <position position="108"/>
    </location>
    <ligand>
        <name>ATP</name>
        <dbReference type="ChEBI" id="CHEBI:30616"/>
    </ligand>
</feature>
<keyword evidence="6 7" id="KW-0436">Ligase</keyword>
<dbReference type="InterPro" id="IPR003135">
    <property type="entry name" value="ATP-grasp_carboxylate-amine"/>
</dbReference>
<evidence type="ECO:0000313" key="11">
    <source>
        <dbReference type="Proteomes" id="UP000037716"/>
    </source>
</evidence>
<reference evidence="10 12" key="2">
    <citation type="submission" date="2016-10" db="EMBL/GenBank/DDBJ databases">
        <authorList>
            <person name="Varghese N."/>
            <person name="Submissions S."/>
        </authorList>
    </citation>
    <scope>NUCLEOTIDE SEQUENCE [LARGE SCALE GENOMIC DNA]</scope>
    <source>
        <strain evidence="10 12">DSW-5</strain>
    </source>
</reference>
<comment type="function">
    <text evidence="7">Catalyzes the ATP-dependent conversion of 5-aminoimidazole ribonucleotide (AIR) and HCO(3)- to N5-carboxyaminoimidazole ribonucleotide (N5-CAIR).</text>
</comment>
<evidence type="ECO:0000256" key="1">
    <source>
        <dbReference type="ARBA" id="ARBA00022741"/>
    </source>
</evidence>
<dbReference type="InterPro" id="IPR054350">
    <property type="entry name" value="PurT/PurK_preATP-grasp"/>
</dbReference>
<dbReference type="Pfam" id="PF17769">
    <property type="entry name" value="PurK_C"/>
    <property type="match status" value="1"/>
</dbReference>
<evidence type="ECO:0000259" key="8">
    <source>
        <dbReference type="PROSITE" id="PS50975"/>
    </source>
</evidence>
<comment type="subunit">
    <text evidence="6 7">Homodimer.</text>
</comment>
<evidence type="ECO:0000256" key="4">
    <source>
        <dbReference type="ARBA" id="ARBA00022840"/>
    </source>
</evidence>
<comment type="caution">
    <text evidence="9">The sequence shown here is derived from an EMBL/GenBank/DDBJ whole genome shotgun (WGS) entry which is preliminary data.</text>
</comment>
<comment type="catalytic activity">
    <reaction evidence="6 7">
        <text>5-amino-1-(5-phospho-beta-D-ribosyl)imidazole + hydrogencarbonate + ATP = 5-carboxyamino-1-(5-phospho-D-ribosyl)imidazole + ADP + phosphate + 2 H(+)</text>
        <dbReference type="Rhea" id="RHEA:19317"/>
        <dbReference type="ChEBI" id="CHEBI:15378"/>
        <dbReference type="ChEBI" id="CHEBI:17544"/>
        <dbReference type="ChEBI" id="CHEBI:30616"/>
        <dbReference type="ChEBI" id="CHEBI:43474"/>
        <dbReference type="ChEBI" id="CHEBI:58730"/>
        <dbReference type="ChEBI" id="CHEBI:137981"/>
        <dbReference type="ChEBI" id="CHEBI:456216"/>
        <dbReference type="EC" id="6.3.4.18"/>
    </reaction>
</comment>
<evidence type="ECO:0000256" key="6">
    <source>
        <dbReference type="HAMAP-Rule" id="MF_01928"/>
    </source>
</evidence>
<proteinExistence type="inferred from homology"/>
<dbReference type="EC" id="6.3.4.18" evidence="6 7"/>
<dbReference type="Gene3D" id="3.30.1490.20">
    <property type="entry name" value="ATP-grasp fold, A domain"/>
    <property type="match status" value="1"/>
</dbReference>
<dbReference type="GO" id="GO:0004638">
    <property type="term" value="F:phosphoribosylaminoimidazole carboxylase activity"/>
    <property type="evidence" value="ECO:0007669"/>
    <property type="project" value="InterPro"/>
</dbReference>
<gene>
    <name evidence="6 7" type="primary">purK</name>
    <name evidence="9" type="ORF">I602_955</name>
    <name evidence="10" type="ORF">SAMN05444353_0820</name>
</gene>
<dbReference type="SUPFAM" id="SSF56059">
    <property type="entry name" value="Glutathione synthetase ATP-binding domain-like"/>
    <property type="match status" value="1"/>
</dbReference>
<feature type="domain" description="ATP-grasp" evidence="8">
    <location>
        <begin position="112"/>
        <end position="298"/>
    </location>
</feature>
<feature type="binding site" evidence="6">
    <location>
        <begin position="181"/>
        <end position="184"/>
    </location>
    <ligand>
        <name>ATP</name>
        <dbReference type="ChEBI" id="CHEBI:30616"/>
    </ligand>
</feature>
<dbReference type="InterPro" id="IPR016185">
    <property type="entry name" value="PreATP-grasp_dom_sf"/>
</dbReference>
<name>A0A0M9CGD9_9FLAO</name>
<dbReference type="FunFam" id="3.30.470.20:FF:000037">
    <property type="entry name" value="Phosphoribosylaminoimidazole carboxylase, chloroplastic"/>
    <property type="match status" value="1"/>
</dbReference>
<evidence type="ECO:0000256" key="2">
    <source>
        <dbReference type="ARBA" id="ARBA00022755"/>
    </source>
</evidence>
<dbReference type="InterPro" id="IPR011761">
    <property type="entry name" value="ATP-grasp"/>
</dbReference>
<keyword evidence="4 6" id="KW-0067">ATP-binding</keyword>